<organism evidence="2 3">
    <name type="scientific">Gossypium darwinii</name>
    <name type="common">Darwin's cotton</name>
    <name type="synonym">Gossypium barbadense var. darwinii</name>
    <dbReference type="NCBI Taxonomy" id="34276"/>
    <lineage>
        <taxon>Eukaryota</taxon>
        <taxon>Viridiplantae</taxon>
        <taxon>Streptophyta</taxon>
        <taxon>Embryophyta</taxon>
        <taxon>Tracheophyta</taxon>
        <taxon>Spermatophyta</taxon>
        <taxon>Magnoliopsida</taxon>
        <taxon>eudicotyledons</taxon>
        <taxon>Gunneridae</taxon>
        <taxon>Pentapetalae</taxon>
        <taxon>rosids</taxon>
        <taxon>malvids</taxon>
        <taxon>Malvales</taxon>
        <taxon>Malvaceae</taxon>
        <taxon>Malvoideae</taxon>
        <taxon>Gossypium</taxon>
    </lineage>
</organism>
<sequence>MGRGHGTKRRGEREELWPLLEPTFGDGESPSTAGLGADSGYGRCWWWGCQTVWDCCSGGMGLL</sequence>
<reference evidence="2 3" key="1">
    <citation type="submission" date="2019-06" db="EMBL/GenBank/DDBJ databases">
        <title>WGS assembly of Gossypium darwinii.</title>
        <authorList>
            <person name="Chen Z.J."/>
            <person name="Sreedasyam A."/>
            <person name="Ando A."/>
            <person name="Song Q."/>
            <person name="De L."/>
            <person name="Hulse-Kemp A."/>
            <person name="Ding M."/>
            <person name="Ye W."/>
            <person name="Kirkbride R."/>
            <person name="Jenkins J."/>
            <person name="Plott C."/>
            <person name="Lovell J."/>
            <person name="Lin Y.-M."/>
            <person name="Vaughn R."/>
            <person name="Liu B."/>
            <person name="Li W."/>
            <person name="Simpson S."/>
            <person name="Scheffler B."/>
            <person name="Saski C."/>
            <person name="Grover C."/>
            <person name="Hu G."/>
            <person name="Conover J."/>
            <person name="Carlson J."/>
            <person name="Shu S."/>
            <person name="Boston L."/>
            <person name="Williams M."/>
            <person name="Peterson D."/>
            <person name="Mcgee K."/>
            <person name="Jones D."/>
            <person name="Wendel J."/>
            <person name="Stelly D."/>
            <person name="Grimwood J."/>
            <person name="Schmutz J."/>
        </authorList>
    </citation>
    <scope>NUCLEOTIDE SEQUENCE [LARGE SCALE GENOMIC DNA]</scope>
    <source>
        <strain evidence="2">1808015.09</strain>
    </source>
</reference>
<dbReference type="EMBL" id="CM017688">
    <property type="protein sequence ID" value="TYH29782.1"/>
    <property type="molecule type" value="Genomic_DNA"/>
</dbReference>
<keyword evidence="3" id="KW-1185">Reference proteome</keyword>
<evidence type="ECO:0000256" key="1">
    <source>
        <dbReference type="SAM" id="MobiDB-lite"/>
    </source>
</evidence>
<proteinExistence type="predicted"/>
<dbReference type="Proteomes" id="UP000323506">
    <property type="component" value="Chromosome A01"/>
</dbReference>
<accession>A0A5D2HI16</accession>
<evidence type="ECO:0000313" key="3">
    <source>
        <dbReference type="Proteomes" id="UP000323506"/>
    </source>
</evidence>
<gene>
    <name evidence="2" type="ORF">ES288_A01G039300v1</name>
</gene>
<protein>
    <submittedName>
        <fullName evidence="2">Uncharacterized protein</fullName>
    </submittedName>
</protein>
<feature type="region of interest" description="Disordered" evidence="1">
    <location>
        <begin position="1"/>
        <end position="32"/>
    </location>
</feature>
<evidence type="ECO:0000313" key="2">
    <source>
        <dbReference type="EMBL" id="TYH29782.1"/>
    </source>
</evidence>
<name>A0A5D2HI16_GOSDA</name>
<dbReference type="AlphaFoldDB" id="A0A5D2HI16"/>